<dbReference type="PROSITE" id="PS50931">
    <property type="entry name" value="HTH_LYSR"/>
    <property type="match status" value="1"/>
</dbReference>
<dbReference type="PRINTS" id="PR00039">
    <property type="entry name" value="HTHLYSR"/>
</dbReference>
<evidence type="ECO:0000256" key="2">
    <source>
        <dbReference type="ARBA" id="ARBA00023015"/>
    </source>
</evidence>
<dbReference type="PANTHER" id="PTHR30419">
    <property type="entry name" value="HTH-TYPE TRANSCRIPTIONAL REGULATOR YBHD"/>
    <property type="match status" value="1"/>
</dbReference>
<gene>
    <name evidence="5" type="ORF">A4W93_23065</name>
</gene>
<dbReference type="EMBL" id="CP015118">
    <property type="protein sequence ID" value="ARN22556.1"/>
    <property type="molecule type" value="Genomic_DNA"/>
</dbReference>
<dbReference type="InterPro" id="IPR050950">
    <property type="entry name" value="HTH-type_LysR_regulators"/>
</dbReference>
<proteinExistence type="inferred from homology"/>
<dbReference type="Pfam" id="PF03466">
    <property type="entry name" value="LysR_substrate"/>
    <property type="match status" value="1"/>
</dbReference>
<dbReference type="GO" id="GO:0005829">
    <property type="term" value="C:cytosol"/>
    <property type="evidence" value="ECO:0007669"/>
    <property type="project" value="TreeGrafter"/>
</dbReference>
<sequence length="297" mass="32913">MNLNDIEYLATVAAHQHVGRAAEALGLTQPALTRAIARLEALAGMPLFERHPKGVVLTPAGEAFLRRAERIRMEYDDALSEMHQMKTGELGILRVGLTPTLDTERLMGVVRRLLVERPAARIHLTERLMHYLVQMLLDGELDAVVVPTPQPLPPELEATPLYDDVLHVVADVGHPLQQRRSLQLADLVDQPWLLPPPDTRMRRELERVVQQAGLPTLNVRVEAAATGINTLRLVTGTPMLTLGSQWSMEAMAGVGLRPLPIALPALRRRIGLLTRRHAHVSPLAHRLRELLVGEFGA</sequence>
<evidence type="ECO:0000313" key="6">
    <source>
        <dbReference type="Proteomes" id="UP000193427"/>
    </source>
</evidence>
<dbReference type="KEGG" id="rgu:A4W93_23065"/>
<name>A0A1W6LEA9_9BURK</name>
<dbReference type="SUPFAM" id="SSF46785">
    <property type="entry name" value="Winged helix' DNA-binding domain"/>
    <property type="match status" value="1"/>
</dbReference>
<dbReference type="InterPro" id="IPR036388">
    <property type="entry name" value="WH-like_DNA-bd_sf"/>
</dbReference>
<dbReference type="OrthoDB" id="9133980at2"/>
<evidence type="ECO:0000256" key="4">
    <source>
        <dbReference type="ARBA" id="ARBA00023163"/>
    </source>
</evidence>
<keyword evidence="6" id="KW-1185">Reference proteome</keyword>
<evidence type="ECO:0000256" key="1">
    <source>
        <dbReference type="ARBA" id="ARBA00009437"/>
    </source>
</evidence>
<keyword evidence="2" id="KW-0805">Transcription regulation</keyword>
<evidence type="ECO:0000313" key="5">
    <source>
        <dbReference type="EMBL" id="ARN22556.1"/>
    </source>
</evidence>
<dbReference type="CDD" id="cd05466">
    <property type="entry name" value="PBP2_LTTR_substrate"/>
    <property type="match status" value="1"/>
</dbReference>
<dbReference type="AlphaFoldDB" id="A0A1W6LEA9"/>
<dbReference type="Pfam" id="PF00126">
    <property type="entry name" value="HTH_1"/>
    <property type="match status" value="1"/>
</dbReference>
<comment type="similarity">
    <text evidence="1">Belongs to the LysR transcriptional regulatory family.</text>
</comment>
<dbReference type="InterPro" id="IPR000847">
    <property type="entry name" value="LysR_HTH_N"/>
</dbReference>
<protein>
    <submittedName>
        <fullName evidence="5">Uncharacterized protein</fullName>
    </submittedName>
</protein>
<keyword evidence="4" id="KW-0804">Transcription</keyword>
<dbReference type="GO" id="GO:0003700">
    <property type="term" value="F:DNA-binding transcription factor activity"/>
    <property type="evidence" value="ECO:0007669"/>
    <property type="project" value="InterPro"/>
</dbReference>
<dbReference type="InterPro" id="IPR005119">
    <property type="entry name" value="LysR_subst-bd"/>
</dbReference>
<dbReference type="SUPFAM" id="SSF53850">
    <property type="entry name" value="Periplasmic binding protein-like II"/>
    <property type="match status" value="1"/>
</dbReference>
<dbReference type="FunFam" id="1.10.10.10:FF:000001">
    <property type="entry name" value="LysR family transcriptional regulator"/>
    <property type="match status" value="1"/>
</dbReference>
<keyword evidence="3" id="KW-0238">DNA-binding</keyword>
<evidence type="ECO:0000256" key="3">
    <source>
        <dbReference type="ARBA" id="ARBA00023125"/>
    </source>
</evidence>
<organism evidence="5 6">
    <name type="scientific">Piscinibacter gummiphilus</name>
    <dbReference type="NCBI Taxonomy" id="946333"/>
    <lineage>
        <taxon>Bacteria</taxon>
        <taxon>Pseudomonadati</taxon>
        <taxon>Pseudomonadota</taxon>
        <taxon>Betaproteobacteria</taxon>
        <taxon>Burkholderiales</taxon>
        <taxon>Sphaerotilaceae</taxon>
        <taxon>Piscinibacter</taxon>
    </lineage>
</organism>
<accession>A0A1W6LEA9</accession>
<dbReference type="Proteomes" id="UP000193427">
    <property type="component" value="Chromosome"/>
</dbReference>
<dbReference type="Gene3D" id="3.40.190.290">
    <property type="match status" value="1"/>
</dbReference>
<dbReference type="Gene3D" id="1.10.10.10">
    <property type="entry name" value="Winged helix-like DNA-binding domain superfamily/Winged helix DNA-binding domain"/>
    <property type="match status" value="1"/>
</dbReference>
<dbReference type="GO" id="GO:0003677">
    <property type="term" value="F:DNA binding"/>
    <property type="evidence" value="ECO:0007669"/>
    <property type="project" value="UniProtKB-KW"/>
</dbReference>
<dbReference type="STRING" id="946333.A4W93_23065"/>
<dbReference type="InterPro" id="IPR036390">
    <property type="entry name" value="WH_DNA-bd_sf"/>
</dbReference>
<dbReference type="RefSeq" id="WP_085752861.1">
    <property type="nucleotide sequence ID" value="NZ_BSPR01000020.1"/>
</dbReference>
<reference evidence="5 6" key="1">
    <citation type="submission" date="2016-04" db="EMBL/GenBank/DDBJ databases">
        <title>Complete genome sequence of natural rubber-degrading, novel Gram-negative bacterium, Rhizobacter gummiphilus strain NS21.</title>
        <authorList>
            <person name="Tabata M."/>
            <person name="Kasai D."/>
            <person name="Fukuda M."/>
        </authorList>
    </citation>
    <scope>NUCLEOTIDE SEQUENCE [LARGE SCALE GENOMIC DNA]</scope>
    <source>
        <strain evidence="5 6">NS21</strain>
    </source>
</reference>